<evidence type="ECO:0000313" key="4">
    <source>
        <dbReference type="Proteomes" id="UP000800235"/>
    </source>
</evidence>
<accession>A0A9P4NS39</accession>
<protein>
    <submittedName>
        <fullName evidence="3">Uncharacterized protein</fullName>
    </submittedName>
</protein>
<proteinExistence type="predicted"/>
<reference evidence="3" key="1">
    <citation type="journal article" date="2020" name="Stud. Mycol.">
        <title>101 Dothideomycetes genomes: a test case for predicting lifestyles and emergence of pathogens.</title>
        <authorList>
            <person name="Haridas S."/>
            <person name="Albert R."/>
            <person name="Binder M."/>
            <person name="Bloem J."/>
            <person name="Labutti K."/>
            <person name="Salamov A."/>
            <person name="Andreopoulos B."/>
            <person name="Baker S."/>
            <person name="Barry K."/>
            <person name="Bills G."/>
            <person name="Bluhm B."/>
            <person name="Cannon C."/>
            <person name="Castanera R."/>
            <person name="Culley D."/>
            <person name="Daum C."/>
            <person name="Ezra D."/>
            <person name="Gonzalez J."/>
            <person name="Henrissat B."/>
            <person name="Kuo A."/>
            <person name="Liang C."/>
            <person name="Lipzen A."/>
            <person name="Lutzoni F."/>
            <person name="Magnuson J."/>
            <person name="Mondo S."/>
            <person name="Nolan M."/>
            <person name="Ohm R."/>
            <person name="Pangilinan J."/>
            <person name="Park H.-J."/>
            <person name="Ramirez L."/>
            <person name="Alfaro M."/>
            <person name="Sun H."/>
            <person name="Tritt A."/>
            <person name="Yoshinaga Y."/>
            <person name="Zwiers L.-H."/>
            <person name="Turgeon B."/>
            <person name="Goodwin S."/>
            <person name="Spatafora J."/>
            <person name="Crous P."/>
            <person name="Grigoriev I."/>
        </authorList>
    </citation>
    <scope>NUCLEOTIDE SEQUENCE</scope>
    <source>
        <strain evidence="3">CBS 130266</strain>
    </source>
</reference>
<feature type="region of interest" description="Disordered" evidence="1">
    <location>
        <begin position="438"/>
        <end position="468"/>
    </location>
</feature>
<feature type="transmembrane region" description="Helical" evidence="2">
    <location>
        <begin position="7"/>
        <end position="29"/>
    </location>
</feature>
<dbReference type="OrthoDB" id="291007at2759"/>
<dbReference type="Gene3D" id="3.40.390.10">
    <property type="entry name" value="Collagenase (Catalytic Domain)"/>
    <property type="match status" value="1"/>
</dbReference>
<comment type="caution">
    <text evidence="3">The sequence shown here is derived from an EMBL/GenBank/DDBJ whole genome shotgun (WGS) entry which is preliminary data.</text>
</comment>
<keyword evidence="4" id="KW-1185">Reference proteome</keyword>
<evidence type="ECO:0000313" key="3">
    <source>
        <dbReference type="EMBL" id="KAF2430650.1"/>
    </source>
</evidence>
<dbReference type="AlphaFoldDB" id="A0A9P4NS39"/>
<organism evidence="3 4">
    <name type="scientific">Tothia fuscella</name>
    <dbReference type="NCBI Taxonomy" id="1048955"/>
    <lineage>
        <taxon>Eukaryota</taxon>
        <taxon>Fungi</taxon>
        <taxon>Dikarya</taxon>
        <taxon>Ascomycota</taxon>
        <taxon>Pezizomycotina</taxon>
        <taxon>Dothideomycetes</taxon>
        <taxon>Pleosporomycetidae</taxon>
        <taxon>Venturiales</taxon>
        <taxon>Cylindrosympodiaceae</taxon>
        <taxon>Tothia</taxon>
    </lineage>
</organism>
<name>A0A9P4NS39_9PEZI</name>
<keyword evidence="2" id="KW-1133">Transmembrane helix</keyword>
<sequence>MAAFQPLAITCTTAMFFILLYLSLSWSLLFSPNFQSPVHVNGFGRPEVQVKLIFARNIPLTTFEEYLNFNWSSDKWITRSKKGVKVYHNYTVYVDEQGHQQTRFTLSQFLSNRQVRIPVVPELLDRDTLTLYFQEKLTHKRGFSVNTYELPHAEVRKYILQYLKTKPLDNDRFSLSEEYWHAKADEDHRRDCSWSWLADEGCPLFIPICFGDEVSRGAMEAVLTKAINVWHDALGPNRGVSFQLDGLCNGSSFRFDYSAIVQINLDLEVDAFYGGASPGFIPAQPFQPMHVSFAFASHPEAVVRTVHELGPGGVMPGADEWFKYMCQDRVVADDKKWRNLWLGDNIVPFAPSFSGGANELNEWRKTLSMPPWGTVTREDGDFDFDSIMLYGSWDGANYIGGTADTAILTRLDGSTWDWSGRRGPSKGDVHAVKRLYPDIERPKPPPIPQKPTRLAATTSKKVAPSIKSKPTHLADMTKLLSAVLPEIPIEFQTFPTTFKTRPQIPPKPTRLQHAPT</sequence>
<keyword evidence="2" id="KW-0812">Transmembrane</keyword>
<evidence type="ECO:0000256" key="2">
    <source>
        <dbReference type="SAM" id="Phobius"/>
    </source>
</evidence>
<dbReference type="EMBL" id="MU007037">
    <property type="protein sequence ID" value="KAF2430650.1"/>
    <property type="molecule type" value="Genomic_DNA"/>
</dbReference>
<keyword evidence="2" id="KW-0472">Membrane</keyword>
<evidence type="ECO:0000256" key="1">
    <source>
        <dbReference type="SAM" id="MobiDB-lite"/>
    </source>
</evidence>
<dbReference type="Proteomes" id="UP000800235">
    <property type="component" value="Unassembled WGS sequence"/>
</dbReference>
<dbReference type="GO" id="GO:0008237">
    <property type="term" value="F:metallopeptidase activity"/>
    <property type="evidence" value="ECO:0007669"/>
    <property type="project" value="InterPro"/>
</dbReference>
<dbReference type="InterPro" id="IPR024079">
    <property type="entry name" value="MetalloPept_cat_dom_sf"/>
</dbReference>
<gene>
    <name evidence="3" type="ORF">EJ08DRAFT_678952</name>
</gene>